<feature type="transmembrane region" description="Helical" evidence="1">
    <location>
        <begin position="73"/>
        <end position="95"/>
    </location>
</feature>
<feature type="transmembrane region" description="Helical" evidence="1">
    <location>
        <begin position="17"/>
        <end position="36"/>
    </location>
</feature>
<keyword evidence="1" id="KW-0472">Membrane</keyword>
<dbReference type="AlphaFoldDB" id="A0A7X9NQG6"/>
<accession>A0A7X9NQG6</accession>
<evidence type="ECO:0000313" key="3">
    <source>
        <dbReference type="Proteomes" id="UP000588369"/>
    </source>
</evidence>
<protein>
    <submittedName>
        <fullName evidence="2">Uncharacterized protein</fullName>
    </submittedName>
</protein>
<keyword evidence="1" id="KW-1133">Transmembrane helix</keyword>
<comment type="caution">
    <text evidence="2">The sequence shown here is derived from an EMBL/GenBank/DDBJ whole genome shotgun (WGS) entry which is preliminary data.</text>
</comment>
<keyword evidence="1" id="KW-0812">Transmembrane</keyword>
<name>A0A7X9NQG6_9BIFI</name>
<reference evidence="2 3" key="1">
    <citation type="submission" date="2020-04" db="EMBL/GenBank/DDBJ databases">
        <authorList>
            <person name="Hitch T.C.A."/>
            <person name="Wylensek D."/>
            <person name="Clavel T."/>
        </authorList>
    </citation>
    <scope>NUCLEOTIDE SEQUENCE [LARGE SCALE GENOMIC DNA]</scope>
    <source>
        <strain evidence="2 3">BSM-130-P53-3C</strain>
    </source>
</reference>
<organism evidence="2 3">
    <name type="scientific">Bifidobacterium thermophilum</name>
    <dbReference type="NCBI Taxonomy" id="33905"/>
    <lineage>
        <taxon>Bacteria</taxon>
        <taxon>Bacillati</taxon>
        <taxon>Actinomycetota</taxon>
        <taxon>Actinomycetes</taxon>
        <taxon>Bifidobacteriales</taxon>
        <taxon>Bifidobacteriaceae</taxon>
        <taxon>Bifidobacterium</taxon>
    </lineage>
</organism>
<evidence type="ECO:0000256" key="1">
    <source>
        <dbReference type="SAM" id="Phobius"/>
    </source>
</evidence>
<evidence type="ECO:0000313" key="2">
    <source>
        <dbReference type="EMBL" id="NME61946.1"/>
    </source>
</evidence>
<dbReference type="EMBL" id="JABAGI010000003">
    <property type="protein sequence ID" value="NME61946.1"/>
    <property type="molecule type" value="Genomic_DNA"/>
</dbReference>
<dbReference type="Proteomes" id="UP000588369">
    <property type="component" value="Unassembled WGS sequence"/>
</dbReference>
<feature type="transmembrane region" description="Helical" evidence="1">
    <location>
        <begin position="43"/>
        <end position="67"/>
    </location>
</feature>
<dbReference type="RefSeq" id="WP_168984042.1">
    <property type="nucleotide sequence ID" value="NZ_JABAGI010000003.1"/>
</dbReference>
<proteinExistence type="predicted"/>
<gene>
    <name evidence="2" type="ORF">HF844_03880</name>
</gene>
<sequence length="100" mass="10520">MDFAKDVVSGVFAETRGFSWAAACLGVFFYVVVCGLPGGFRCCLVLAAAVAAWRLAVAGVCGLAYMARIVPWGLPWLSLIVVSLAGGIPAVRWLIHAVGY</sequence>